<dbReference type="EC" id="5.2.1.8" evidence="6"/>
<dbReference type="PANTHER" id="PTHR43811:SF19">
    <property type="entry name" value="39 KDA FK506-BINDING NUCLEAR PROTEIN"/>
    <property type="match status" value="1"/>
</dbReference>
<evidence type="ECO:0000256" key="4">
    <source>
        <dbReference type="ARBA" id="ARBA00023235"/>
    </source>
</evidence>
<sequence length="150" mass="15574">MNTMLRAAALGLALTLSLAACKRREEAPSAPAKADTSAIAFQKIDTTAGTGAEATPGKHVTVNYTGWLYLPDAPQHHGEQFDSSVGRKPFTFQLGSGMVIPGWDQGVAGMKVGGKRTLVIPAALGYGAEGGGPIPPNANLIFDVELLDVQ</sequence>
<evidence type="ECO:0000259" key="8">
    <source>
        <dbReference type="PROSITE" id="PS50059"/>
    </source>
</evidence>
<dbReference type="InterPro" id="IPR046357">
    <property type="entry name" value="PPIase_dom_sf"/>
</dbReference>
<dbReference type="EMBL" id="JANUGW010000005">
    <property type="protein sequence ID" value="MCS0581747.1"/>
    <property type="molecule type" value="Genomic_DNA"/>
</dbReference>
<evidence type="ECO:0000256" key="2">
    <source>
        <dbReference type="ARBA" id="ARBA00006577"/>
    </source>
</evidence>
<comment type="caution">
    <text evidence="9">The sequence shown here is derived from an EMBL/GenBank/DDBJ whole genome shotgun (WGS) entry which is preliminary data.</text>
</comment>
<evidence type="ECO:0000256" key="3">
    <source>
        <dbReference type="ARBA" id="ARBA00023110"/>
    </source>
</evidence>
<reference evidence="9 10" key="1">
    <citation type="submission" date="2022-08" db="EMBL/GenBank/DDBJ databases">
        <title>Reclassification of Massilia species as members of the genera Telluria, Duganella, Pseudoduganella, Mokoshia gen. nov. and Zemynaea gen. nov. using orthogonal and non-orthogonal genome-based approaches.</title>
        <authorList>
            <person name="Bowman J.P."/>
        </authorList>
    </citation>
    <scope>NUCLEOTIDE SEQUENCE [LARGE SCALE GENOMIC DNA]</scope>
    <source>
        <strain evidence="9 10">JCM 31316</strain>
    </source>
</reference>
<name>A0ABT1ZPA1_9BURK</name>
<gene>
    <name evidence="9" type="ORF">NX784_09105</name>
</gene>
<dbReference type="PROSITE" id="PS51257">
    <property type="entry name" value="PROKAR_LIPOPROTEIN"/>
    <property type="match status" value="1"/>
</dbReference>
<comment type="similarity">
    <text evidence="2 6">Belongs to the FKBP-type PPIase family.</text>
</comment>
<evidence type="ECO:0000313" key="10">
    <source>
        <dbReference type="Proteomes" id="UP001204151"/>
    </source>
</evidence>
<evidence type="ECO:0000313" key="9">
    <source>
        <dbReference type="EMBL" id="MCS0581747.1"/>
    </source>
</evidence>
<feature type="signal peptide" evidence="7">
    <location>
        <begin position="1"/>
        <end position="19"/>
    </location>
</feature>
<dbReference type="Gene3D" id="3.10.50.40">
    <property type="match status" value="1"/>
</dbReference>
<organism evidence="9 10">
    <name type="scientific">Massilia pinisoli</name>
    <dbReference type="NCBI Taxonomy" id="1772194"/>
    <lineage>
        <taxon>Bacteria</taxon>
        <taxon>Pseudomonadati</taxon>
        <taxon>Pseudomonadota</taxon>
        <taxon>Betaproteobacteria</taxon>
        <taxon>Burkholderiales</taxon>
        <taxon>Oxalobacteraceae</taxon>
        <taxon>Telluria group</taxon>
        <taxon>Massilia</taxon>
    </lineage>
</organism>
<dbReference type="GO" id="GO:0003755">
    <property type="term" value="F:peptidyl-prolyl cis-trans isomerase activity"/>
    <property type="evidence" value="ECO:0007669"/>
    <property type="project" value="UniProtKB-EC"/>
</dbReference>
<dbReference type="SUPFAM" id="SSF54534">
    <property type="entry name" value="FKBP-like"/>
    <property type="match status" value="1"/>
</dbReference>
<feature type="domain" description="PPIase FKBP-type" evidence="8">
    <location>
        <begin position="57"/>
        <end position="150"/>
    </location>
</feature>
<evidence type="ECO:0000256" key="6">
    <source>
        <dbReference type="RuleBase" id="RU003915"/>
    </source>
</evidence>
<accession>A0ABT1ZPA1</accession>
<dbReference type="Pfam" id="PF00254">
    <property type="entry name" value="FKBP_C"/>
    <property type="match status" value="1"/>
</dbReference>
<dbReference type="RefSeq" id="WP_258816332.1">
    <property type="nucleotide sequence ID" value="NZ_JANUGW010000005.1"/>
</dbReference>
<dbReference type="PANTHER" id="PTHR43811">
    <property type="entry name" value="FKBP-TYPE PEPTIDYL-PROLYL CIS-TRANS ISOMERASE FKPA"/>
    <property type="match status" value="1"/>
</dbReference>
<comment type="catalytic activity">
    <reaction evidence="1 5 6">
        <text>[protein]-peptidylproline (omega=180) = [protein]-peptidylproline (omega=0)</text>
        <dbReference type="Rhea" id="RHEA:16237"/>
        <dbReference type="Rhea" id="RHEA-COMP:10747"/>
        <dbReference type="Rhea" id="RHEA-COMP:10748"/>
        <dbReference type="ChEBI" id="CHEBI:83833"/>
        <dbReference type="ChEBI" id="CHEBI:83834"/>
        <dbReference type="EC" id="5.2.1.8"/>
    </reaction>
</comment>
<dbReference type="Proteomes" id="UP001204151">
    <property type="component" value="Unassembled WGS sequence"/>
</dbReference>
<keyword evidence="7" id="KW-0732">Signal</keyword>
<dbReference type="InterPro" id="IPR001179">
    <property type="entry name" value="PPIase_FKBP_dom"/>
</dbReference>
<keyword evidence="3 5" id="KW-0697">Rotamase</keyword>
<evidence type="ECO:0000256" key="1">
    <source>
        <dbReference type="ARBA" id="ARBA00000971"/>
    </source>
</evidence>
<protein>
    <recommendedName>
        <fullName evidence="6">Peptidyl-prolyl cis-trans isomerase</fullName>
        <ecNumber evidence="6">5.2.1.8</ecNumber>
    </recommendedName>
</protein>
<proteinExistence type="inferred from homology"/>
<evidence type="ECO:0000256" key="5">
    <source>
        <dbReference type="PROSITE-ProRule" id="PRU00277"/>
    </source>
</evidence>
<keyword evidence="10" id="KW-1185">Reference proteome</keyword>
<evidence type="ECO:0000256" key="7">
    <source>
        <dbReference type="SAM" id="SignalP"/>
    </source>
</evidence>
<dbReference type="PROSITE" id="PS50059">
    <property type="entry name" value="FKBP_PPIASE"/>
    <property type="match status" value="1"/>
</dbReference>
<feature type="chain" id="PRO_5045799146" description="Peptidyl-prolyl cis-trans isomerase" evidence="7">
    <location>
        <begin position="20"/>
        <end position="150"/>
    </location>
</feature>
<keyword evidence="4 5" id="KW-0413">Isomerase</keyword>